<feature type="active site" description="Proton acceptor; for dehydratase activity" evidence="6">
    <location>
        <position position="930"/>
    </location>
</feature>
<dbReference type="InterPro" id="IPR016035">
    <property type="entry name" value="Acyl_Trfase/lysoPLipase"/>
</dbReference>
<dbReference type="InterPro" id="IPR016039">
    <property type="entry name" value="Thiolase-like"/>
</dbReference>
<dbReference type="HOGENOM" id="CLU_000022_35_3_9"/>
<dbReference type="EC" id="2.3.1.94" evidence="9"/>
<dbReference type="GO" id="GO:0004315">
    <property type="term" value="F:3-oxoacyl-[acyl-carrier-protein] synthase activity"/>
    <property type="evidence" value="ECO:0007669"/>
    <property type="project" value="InterPro"/>
</dbReference>
<keyword evidence="9" id="KW-0012">Acyltransferase</keyword>
<dbReference type="STRING" id="485916.Dtox_1322"/>
<feature type="domain" description="PKS/mFAS DH" evidence="8">
    <location>
        <begin position="901"/>
        <end position="1181"/>
    </location>
</feature>
<feature type="active site" description="Proton donor; for dehydratase activity" evidence="6">
    <location>
        <position position="1095"/>
    </location>
</feature>
<evidence type="ECO:0000256" key="4">
    <source>
        <dbReference type="ARBA" id="ARBA00022553"/>
    </source>
</evidence>
<dbReference type="InterPro" id="IPR042104">
    <property type="entry name" value="PKS_dehydratase_sf"/>
</dbReference>
<keyword evidence="5 9" id="KW-0808">Transferase</keyword>
<dbReference type="Pfam" id="PF00698">
    <property type="entry name" value="Acyl_transf_1"/>
    <property type="match status" value="1"/>
</dbReference>
<dbReference type="CDD" id="cd08955">
    <property type="entry name" value="KR_2_FAS_SDR_x"/>
    <property type="match status" value="1"/>
</dbReference>
<dbReference type="Gene3D" id="3.10.129.110">
    <property type="entry name" value="Polyketide synthase dehydratase"/>
    <property type="match status" value="1"/>
</dbReference>
<dbReference type="InterPro" id="IPR001227">
    <property type="entry name" value="Ac_transferase_dom_sf"/>
</dbReference>
<dbReference type="KEGG" id="dae:Dtox_1322"/>
<dbReference type="InterPro" id="IPR049552">
    <property type="entry name" value="PKS_DH_N"/>
</dbReference>
<dbReference type="Pfam" id="PF02801">
    <property type="entry name" value="Ketoacyl-synt_C"/>
    <property type="match status" value="1"/>
</dbReference>
<dbReference type="GO" id="GO:0005737">
    <property type="term" value="C:cytoplasm"/>
    <property type="evidence" value="ECO:0007669"/>
    <property type="project" value="TreeGrafter"/>
</dbReference>
<dbReference type="SMART" id="SM00822">
    <property type="entry name" value="PKS_KR"/>
    <property type="match status" value="1"/>
</dbReference>
<dbReference type="InterPro" id="IPR006162">
    <property type="entry name" value="Ppantetheine_attach_site"/>
</dbReference>
<dbReference type="FunFam" id="3.40.47.10:FF:000019">
    <property type="entry name" value="Polyketide synthase type I"/>
    <property type="match status" value="1"/>
</dbReference>
<sequence>MKKNIKSIYEPIAIVGMGCRFPGGVNTPAGFWELLRNGVCAITETPSDRWSNDLFYSKDREKPGKINAIHGGFLDRIDLFDPYFFGISPHEAAWVDPQQRLLLEVTWEALEDGGQKPVELEGTDVGVFVGALALDYHTLQFSDMLQYDMSPYTSTGSMGTMLSNRISYIFNFRGPSLTLDSACSSSLVAVHYACESLRRGECSIAVAGGVTLMFTPQHSIAEAKGGFLSSSGLCKSFDAGADGYVRGEGVGIVVLKPLDRAIADNDQIQAVILGSAVNQDGRTKGITVPNSEAQEAVLRMAYQKAQVEPSRVRYIEAHGTGTPVGDPIEANTLGRFFSAYSDGAELIIGSCKSNIGHTEAAAGVAGLIKAVLCLKHNKIPPNLHFNRPNPKIDFEKYRMKVPTNVTAWPENAEDAVCGVNSFGYGGTNAHLVLSRMNSYCKANETKHKVLTRPFLLPISARSKDSLREYTKAYGQLSSGIYSSDELFDLCFSAGMRRDHHSYRMGIVFQHQAELVRQLEGYFRDGYSSSIVSGYASANPSPRLVWAFSGMGAPWWGMGRVLLEKEEVFQQAVTRCDRIFKEIAGWSILEELTRDEVSSRMNEAWVSQPANFALQIALAALWRSWGIKPDVIVGHSVGEIAAFYEAGCLELKDALRLVYHRSQLQRRLEGRGTMLAVGLCATEAEILCREFSRISIAVVNGPASVVLSGDREKLESIALSLEKKGIFAKMLNVNVPFHSSCMDEILDEFGECLKSIVPHSAVCPLYSTVTGGIIQGFEADAGYWQRNLREPVRFAPVIQSLIEEGFDTFLEIGPHPVLSVPISECLGTKNGTVLYSLHRRENDQQTMIRSLGVLYTRGFAIDWSKLYPGGKTTSLPTYPWQRESYWVEPDSGRRVRLGLKDHPLLGIRMPQAIPMWENEISLEKQPFLADHVVTGRTMYPGACFIEAAYGALHTLFCDKSCYILEEIEFKKGLTVTGQNILQFYLDREQAAFSIFASADFGRTDMALRASGRIRQTPGTDCLNIVDINAIREKLASYLSSTVIYTRLKDIGFAYGPEFQGIYEACVGLDEALAEVRMPCRNEEVDSSYFFHPILLDSCFQALLLADMGPESGCRNKEIQIPVKIKSMRVLRRPPERLFAHARVVSRDESSTTGDLWIYDDAGFLVAEIRGFLKQTADMAVLHIDRKTLDSWVYSVCWTHKNNINLHGDSSVGFRKAPVNSLWVIFSDNSGLGEKLAFSITARGGAAVLVFPGEALSASSDGTAFKLSPQKEEEYLSLFQSLKSREGQVCHRIIHLWNLDAGGGEKIRYADYVQSRTLGCLSVLYIMKAMEALNITAKLWITTRNAWPAGDDKTGLNIFQAPVWGLGRIIGHQEMLRNWGGAIDLSQDALGNYEADLILNEILNPDGEDQIAWRNKGRFVLRMKRASRINPSFPASFRADGTYLITGAFGALGKEVVKEMVRCGARHLVLMSRSNIPDRCEWDSADQNSSLGKKVAFIRQLEKAGAKIYIAAVDVGDMEQLNEFLTRFRENEGLPFRGVMHCAGIVRDKLLNQMDEDTFNAVLGPKVWGAWLLHEAMRGEPLEYFVLFSSISSLISFPGQGNYAAANTFLDALASYRRGLGLPALCIHWGPWTLGMARDLNLIDHFQSEGIACFSRGEGLCLWEHLIAQSVDQLGVFQVDWNRLFQVLPFCPPMFSELLEDVSKQNILEGSGAEMLQKKLSAANSAKAKEKVIGEYLFDLIVEKMNFDRSLLDEEKSLPALGLDSLMAVNLRVRVFQDTGVALTAGELLSDRPLKEIVSLLTVSIQ</sequence>
<dbReference type="InterPro" id="IPR018201">
    <property type="entry name" value="Ketoacyl_synth_AS"/>
</dbReference>
<evidence type="ECO:0000259" key="7">
    <source>
        <dbReference type="PROSITE" id="PS52004"/>
    </source>
</evidence>
<dbReference type="SUPFAM" id="SSF51735">
    <property type="entry name" value="NAD(P)-binding Rossmann-fold domains"/>
    <property type="match status" value="2"/>
</dbReference>
<dbReference type="OrthoDB" id="1803339at2"/>
<feature type="region of interest" description="N-terminal hotdog fold" evidence="6">
    <location>
        <begin position="901"/>
        <end position="1019"/>
    </location>
</feature>
<accession>C8W6B3</accession>
<dbReference type="InterPro" id="IPR014031">
    <property type="entry name" value="Ketoacyl_synth_C"/>
</dbReference>
<dbReference type="InterPro" id="IPR013968">
    <property type="entry name" value="PKS_KR"/>
</dbReference>
<organism evidence="9 10">
    <name type="scientific">Desulfofarcimen acetoxidans (strain ATCC 49208 / DSM 771 / KCTC 5769 / VKM B-1644 / 5575)</name>
    <name type="common">Desulfotomaculum acetoxidans</name>
    <dbReference type="NCBI Taxonomy" id="485916"/>
    <lineage>
        <taxon>Bacteria</taxon>
        <taxon>Bacillati</taxon>
        <taxon>Bacillota</taxon>
        <taxon>Clostridia</taxon>
        <taxon>Eubacteriales</taxon>
        <taxon>Peptococcaceae</taxon>
        <taxon>Desulfofarcimen</taxon>
    </lineage>
</organism>
<dbReference type="InterPro" id="IPR016036">
    <property type="entry name" value="Malonyl_transacylase_ACP-bd"/>
</dbReference>
<dbReference type="Pfam" id="PF21394">
    <property type="entry name" value="Beta-ketacyl_N"/>
    <property type="match status" value="1"/>
</dbReference>
<dbReference type="PROSITE" id="PS52004">
    <property type="entry name" value="KS3_2"/>
    <property type="match status" value="1"/>
</dbReference>
<dbReference type="GO" id="GO:0005886">
    <property type="term" value="C:plasma membrane"/>
    <property type="evidence" value="ECO:0007669"/>
    <property type="project" value="TreeGrafter"/>
</dbReference>
<dbReference type="Gene3D" id="3.40.50.720">
    <property type="entry name" value="NAD(P)-binding Rossmann-like Domain"/>
    <property type="match status" value="1"/>
</dbReference>
<gene>
    <name evidence="9" type="ordered locus">Dtox_1322</name>
</gene>
<dbReference type="PANTHER" id="PTHR43775:SF37">
    <property type="entry name" value="SI:DKEY-61P9.11"/>
    <property type="match status" value="1"/>
</dbReference>
<comment type="function">
    <text evidence="1">Involved in some intermediate steps for the synthesis of the antibiotic polyketide bacillaene which is involved in secondary metabolism.</text>
</comment>
<dbReference type="InterPro" id="IPR009081">
    <property type="entry name" value="PP-bd_ACP"/>
</dbReference>
<dbReference type="PANTHER" id="PTHR43775">
    <property type="entry name" value="FATTY ACID SYNTHASE"/>
    <property type="match status" value="1"/>
</dbReference>
<comment type="pathway">
    <text evidence="2">Antibiotic biosynthesis; bacillaene biosynthesis.</text>
</comment>
<dbReference type="Pfam" id="PF16197">
    <property type="entry name" value="KAsynt_C_assoc"/>
    <property type="match status" value="1"/>
</dbReference>
<dbReference type="InterPro" id="IPR020807">
    <property type="entry name" value="PKS_DH"/>
</dbReference>
<dbReference type="InterPro" id="IPR049551">
    <property type="entry name" value="PKS_DH_C"/>
</dbReference>
<evidence type="ECO:0000259" key="8">
    <source>
        <dbReference type="PROSITE" id="PS52019"/>
    </source>
</evidence>
<keyword evidence="3" id="KW-0596">Phosphopantetheine</keyword>
<name>C8W6B3_DESAS</name>
<dbReference type="SUPFAM" id="SSF53901">
    <property type="entry name" value="Thiolase-like"/>
    <property type="match status" value="1"/>
</dbReference>
<evidence type="ECO:0000313" key="9">
    <source>
        <dbReference type="EMBL" id="ACV62202.1"/>
    </source>
</evidence>
<dbReference type="SUPFAM" id="SSF52151">
    <property type="entry name" value="FabD/lysophospholipase-like"/>
    <property type="match status" value="1"/>
</dbReference>
<dbReference type="GO" id="GO:0071770">
    <property type="term" value="P:DIM/DIP cell wall layer assembly"/>
    <property type="evidence" value="ECO:0007669"/>
    <property type="project" value="TreeGrafter"/>
</dbReference>
<protein>
    <submittedName>
        <fullName evidence="9">6-deoxyerythronolide-B synthase</fullName>
        <ecNumber evidence="9">2.3.1.94</ecNumber>
    </submittedName>
</protein>
<dbReference type="InterPro" id="IPR020841">
    <property type="entry name" value="PKS_Beta-ketoAc_synthase_dom"/>
</dbReference>
<dbReference type="Gene3D" id="1.10.1200.10">
    <property type="entry name" value="ACP-like"/>
    <property type="match status" value="1"/>
</dbReference>
<dbReference type="PROSITE" id="PS52019">
    <property type="entry name" value="PKS_MFAS_DH"/>
    <property type="match status" value="1"/>
</dbReference>
<dbReference type="InterPro" id="IPR014030">
    <property type="entry name" value="Ketoacyl_synth_N"/>
</dbReference>
<dbReference type="Gene3D" id="3.40.366.10">
    <property type="entry name" value="Malonyl-Coenzyme A Acyl Carrier Protein, domain 2"/>
    <property type="match status" value="1"/>
</dbReference>
<dbReference type="Pfam" id="PF14765">
    <property type="entry name" value="PS-DH"/>
    <property type="match status" value="1"/>
</dbReference>
<dbReference type="eggNOG" id="COG3321">
    <property type="taxonomic scope" value="Bacteria"/>
</dbReference>
<dbReference type="CDD" id="cd00833">
    <property type="entry name" value="PKS"/>
    <property type="match status" value="1"/>
</dbReference>
<reference evidence="9 10" key="1">
    <citation type="journal article" date="2009" name="Stand. Genomic Sci.">
        <title>Complete genome sequence of Desulfotomaculum acetoxidans type strain (5575).</title>
        <authorList>
            <person name="Spring S."/>
            <person name="Lapidus A."/>
            <person name="Schroder M."/>
            <person name="Gleim D."/>
            <person name="Sims D."/>
            <person name="Meincke L."/>
            <person name="Glavina Del Rio T."/>
            <person name="Tice H."/>
            <person name="Copeland A."/>
            <person name="Cheng J.F."/>
            <person name="Lucas S."/>
            <person name="Chen F."/>
            <person name="Nolan M."/>
            <person name="Bruce D."/>
            <person name="Goodwin L."/>
            <person name="Pitluck S."/>
            <person name="Ivanova N."/>
            <person name="Mavromatis K."/>
            <person name="Mikhailova N."/>
            <person name="Pati A."/>
            <person name="Chen A."/>
            <person name="Palaniappan K."/>
            <person name="Land M."/>
            <person name="Hauser L."/>
            <person name="Chang Y.J."/>
            <person name="Jeffries C.D."/>
            <person name="Chain P."/>
            <person name="Saunders E."/>
            <person name="Brettin T."/>
            <person name="Detter J.C."/>
            <person name="Goker M."/>
            <person name="Bristow J."/>
            <person name="Eisen J.A."/>
            <person name="Markowitz V."/>
            <person name="Hugenholtz P."/>
            <person name="Kyrpides N.C."/>
            <person name="Klenk H.P."/>
            <person name="Han C."/>
        </authorList>
    </citation>
    <scope>NUCLEOTIDE SEQUENCE [LARGE SCALE GENOMIC DNA]</scope>
    <source>
        <strain evidence="10">ATCC 49208 / DSM 771 / VKM B-1644</strain>
    </source>
</reference>
<dbReference type="SMART" id="SM00826">
    <property type="entry name" value="PKS_DH"/>
    <property type="match status" value="1"/>
</dbReference>
<dbReference type="SMART" id="SM00825">
    <property type="entry name" value="PKS_KS"/>
    <property type="match status" value="1"/>
</dbReference>
<dbReference type="GO" id="GO:0047879">
    <property type="term" value="F:erythronolide synthase activity"/>
    <property type="evidence" value="ECO:0007669"/>
    <property type="project" value="UniProtKB-EC"/>
</dbReference>
<dbReference type="Pfam" id="PF21089">
    <property type="entry name" value="PKS_DH_N"/>
    <property type="match status" value="1"/>
</dbReference>
<feature type="domain" description="Ketosynthase family 3 (KS3)" evidence="7">
    <location>
        <begin position="9"/>
        <end position="435"/>
    </location>
</feature>
<dbReference type="Proteomes" id="UP000002217">
    <property type="component" value="Chromosome"/>
</dbReference>
<dbReference type="Pfam" id="PF08659">
    <property type="entry name" value="KR"/>
    <property type="match status" value="1"/>
</dbReference>
<evidence type="ECO:0000256" key="3">
    <source>
        <dbReference type="ARBA" id="ARBA00022450"/>
    </source>
</evidence>
<dbReference type="InterPro" id="IPR032821">
    <property type="entry name" value="PKS_assoc"/>
</dbReference>
<evidence type="ECO:0000313" key="10">
    <source>
        <dbReference type="Proteomes" id="UP000002217"/>
    </source>
</evidence>
<dbReference type="InterPro" id="IPR036736">
    <property type="entry name" value="ACP-like_sf"/>
</dbReference>
<keyword evidence="10" id="KW-1185">Reference proteome</keyword>
<dbReference type="InterPro" id="IPR036291">
    <property type="entry name" value="NAD(P)-bd_dom_sf"/>
</dbReference>
<evidence type="ECO:0000256" key="2">
    <source>
        <dbReference type="ARBA" id="ARBA00004789"/>
    </source>
</evidence>
<dbReference type="InterPro" id="IPR014043">
    <property type="entry name" value="Acyl_transferase_dom"/>
</dbReference>
<evidence type="ECO:0000256" key="6">
    <source>
        <dbReference type="PROSITE-ProRule" id="PRU01363"/>
    </source>
</evidence>
<dbReference type="InterPro" id="IPR057326">
    <property type="entry name" value="KR_dom"/>
</dbReference>
<dbReference type="InterPro" id="IPR050091">
    <property type="entry name" value="PKS_NRPS_Biosynth_Enz"/>
</dbReference>
<dbReference type="RefSeq" id="WP_015756917.1">
    <property type="nucleotide sequence ID" value="NC_013216.1"/>
</dbReference>
<dbReference type="GO" id="GO:0006633">
    <property type="term" value="P:fatty acid biosynthetic process"/>
    <property type="evidence" value="ECO:0007669"/>
    <property type="project" value="InterPro"/>
</dbReference>
<dbReference type="SUPFAM" id="SSF47336">
    <property type="entry name" value="ACP-like"/>
    <property type="match status" value="1"/>
</dbReference>
<dbReference type="SMART" id="SM00827">
    <property type="entry name" value="PKS_AT"/>
    <property type="match status" value="1"/>
</dbReference>
<dbReference type="PROSITE" id="PS00012">
    <property type="entry name" value="PHOSPHOPANTETHEINE"/>
    <property type="match status" value="1"/>
</dbReference>
<evidence type="ECO:0000256" key="5">
    <source>
        <dbReference type="ARBA" id="ARBA00022679"/>
    </source>
</evidence>
<dbReference type="Pfam" id="PF00550">
    <property type="entry name" value="PP-binding"/>
    <property type="match status" value="1"/>
</dbReference>
<proteinExistence type="predicted"/>
<dbReference type="UniPathway" id="UPA01003"/>
<dbReference type="Gene3D" id="3.30.70.3290">
    <property type="match status" value="1"/>
</dbReference>
<evidence type="ECO:0000256" key="1">
    <source>
        <dbReference type="ARBA" id="ARBA00003299"/>
    </source>
</evidence>
<dbReference type="Gene3D" id="3.40.47.10">
    <property type="match status" value="1"/>
</dbReference>
<feature type="region of interest" description="C-terminal hotdog fold" evidence="6">
    <location>
        <begin position="1034"/>
        <end position="1181"/>
    </location>
</feature>
<dbReference type="GO" id="GO:0004312">
    <property type="term" value="F:fatty acid synthase activity"/>
    <property type="evidence" value="ECO:0007669"/>
    <property type="project" value="TreeGrafter"/>
</dbReference>
<dbReference type="PROSITE" id="PS00606">
    <property type="entry name" value="KS3_1"/>
    <property type="match status" value="1"/>
</dbReference>
<dbReference type="FunFam" id="3.40.366.10:FF:000002">
    <property type="entry name" value="Probable polyketide synthase 2"/>
    <property type="match status" value="1"/>
</dbReference>
<dbReference type="Pfam" id="PF00109">
    <property type="entry name" value="ketoacyl-synt"/>
    <property type="match status" value="1"/>
</dbReference>
<keyword evidence="4" id="KW-0597">Phosphoprotein</keyword>
<dbReference type="SUPFAM" id="SSF55048">
    <property type="entry name" value="Probable ACP-binding domain of malonyl-CoA ACP transacylase"/>
    <property type="match status" value="1"/>
</dbReference>
<dbReference type="InterPro" id="IPR049490">
    <property type="entry name" value="C883_1060-like_KR_N"/>
</dbReference>
<dbReference type="InterPro" id="IPR049900">
    <property type="entry name" value="PKS_mFAS_DH"/>
</dbReference>
<dbReference type="EMBL" id="CP001720">
    <property type="protein sequence ID" value="ACV62202.1"/>
    <property type="molecule type" value="Genomic_DNA"/>
</dbReference>